<dbReference type="PANTHER" id="PTHR11228:SF27">
    <property type="entry name" value="GLYCYL-RADICAL ENZYME ACTIVATING ENZYME MJ1227-RELATED"/>
    <property type="match status" value="1"/>
</dbReference>
<evidence type="ECO:0000256" key="4">
    <source>
        <dbReference type="ARBA" id="ARBA00023004"/>
    </source>
</evidence>
<dbReference type="AlphaFoldDB" id="A0A9X4RLB2"/>
<dbReference type="InterPro" id="IPR058240">
    <property type="entry name" value="rSAM_sf"/>
</dbReference>
<gene>
    <name evidence="7" type="ORF">OLX77_04015</name>
</gene>
<comment type="caution">
    <text evidence="7">The sequence shown here is derived from an EMBL/GenBank/DDBJ whole genome shotgun (WGS) entry which is preliminary data.</text>
</comment>
<keyword evidence="5" id="KW-0411">Iron-sulfur</keyword>
<keyword evidence="3" id="KW-0479">Metal-binding</keyword>
<dbReference type="PANTHER" id="PTHR11228">
    <property type="entry name" value="RADICAL SAM DOMAIN PROTEIN"/>
    <property type="match status" value="1"/>
</dbReference>
<dbReference type="GO" id="GO:0051536">
    <property type="term" value="F:iron-sulfur cluster binding"/>
    <property type="evidence" value="ECO:0007669"/>
    <property type="project" value="UniProtKB-KW"/>
</dbReference>
<dbReference type="EMBL" id="JAPHEH010000001">
    <property type="protein sequence ID" value="MDG4475325.1"/>
    <property type="molecule type" value="Genomic_DNA"/>
</dbReference>
<comment type="cofactor">
    <cofactor evidence="1">
        <name>[4Fe-4S] cluster</name>
        <dbReference type="ChEBI" id="CHEBI:49883"/>
    </cofactor>
</comment>
<dbReference type="Pfam" id="PF04055">
    <property type="entry name" value="Radical_SAM"/>
    <property type="match status" value="1"/>
</dbReference>
<dbReference type="SFLD" id="SFLDS00029">
    <property type="entry name" value="Radical_SAM"/>
    <property type="match status" value="1"/>
</dbReference>
<dbReference type="PROSITE" id="PS51918">
    <property type="entry name" value="RADICAL_SAM"/>
    <property type="match status" value="1"/>
</dbReference>
<dbReference type="CDD" id="cd01335">
    <property type="entry name" value="Radical_SAM"/>
    <property type="match status" value="1"/>
</dbReference>
<dbReference type="RefSeq" id="WP_307632299.1">
    <property type="nucleotide sequence ID" value="NZ_JAPHEH010000001.1"/>
</dbReference>
<keyword evidence="8" id="KW-1185">Reference proteome</keyword>
<dbReference type="SUPFAM" id="SSF102114">
    <property type="entry name" value="Radical SAM enzymes"/>
    <property type="match status" value="1"/>
</dbReference>
<accession>A0A9X4RLB2</accession>
<dbReference type="GO" id="GO:0046872">
    <property type="term" value="F:metal ion binding"/>
    <property type="evidence" value="ECO:0007669"/>
    <property type="project" value="UniProtKB-KW"/>
</dbReference>
<name>A0A9X4RLB2_9BACT</name>
<evidence type="ECO:0000313" key="7">
    <source>
        <dbReference type="EMBL" id="MDG4475325.1"/>
    </source>
</evidence>
<evidence type="ECO:0000313" key="8">
    <source>
        <dbReference type="Proteomes" id="UP001154240"/>
    </source>
</evidence>
<dbReference type="InterPro" id="IPR050377">
    <property type="entry name" value="Radical_SAM_PqqE_MftC-like"/>
</dbReference>
<protein>
    <submittedName>
        <fullName evidence="7">Anaerobic ribonucleoside-triphosphate reductase activating protein</fullName>
    </submittedName>
</protein>
<dbReference type="GO" id="GO:0003824">
    <property type="term" value="F:catalytic activity"/>
    <property type="evidence" value="ECO:0007669"/>
    <property type="project" value="InterPro"/>
</dbReference>
<dbReference type="Gene3D" id="3.20.20.70">
    <property type="entry name" value="Aldolase class I"/>
    <property type="match status" value="1"/>
</dbReference>
<dbReference type="NCBIfam" id="TIGR02495">
    <property type="entry name" value="NrdG2"/>
    <property type="match status" value="1"/>
</dbReference>
<reference evidence="7" key="1">
    <citation type="journal article" date="2022" name="bioRxiv">
        <title>Thiovibrio frasassiensisgen. nov., sp. nov., an autotrophic, elemental sulfur disproportionating bacterium isolated from sulfidic karst sediment, and proposal of Thiovibrionaceae fam. nov.</title>
        <authorList>
            <person name="Aronson H."/>
            <person name="Thomas C."/>
            <person name="Bhattacharyya M."/>
            <person name="Eckstein S."/>
            <person name="Jensen S."/>
            <person name="Barco R."/>
            <person name="Macalady J."/>
            <person name="Amend J."/>
        </authorList>
    </citation>
    <scope>NUCLEOTIDE SEQUENCE</scope>
    <source>
        <strain evidence="7">RS19-109</strain>
    </source>
</reference>
<evidence type="ECO:0000256" key="2">
    <source>
        <dbReference type="ARBA" id="ARBA00022691"/>
    </source>
</evidence>
<evidence type="ECO:0000256" key="3">
    <source>
        <dbReference type="ARBA" id="ARBA00022723"/>
    </source>
</evidence>
<reference evidence="7" key="2">
    <citation type="submission" date="2022-10" db="EMBL/GenBank/DDBJ databases">
        <authorList>
            <person name="Aronson H.S."/>
        </authorList>
    </citation>
    <scope>NUCLEOTIDE SEQUENCE</scope>
    <source>
        <strain evidence="7">RS19-109</strain>
    </source>
</reference>
<organism evidence="7 8">
    <name type="scientific">Thiovibrio frasassiensis</name>
    <dbReference type="NCBI Taxonomy" id="2984131"/>
    <lineage>
        <taxon>Bacteria</taxon>
        <taxon>Pseudomonadati</taxon>
        <taxon>Thermodesulfobacteriota</taxon>
        <taxon>Desulfobulbia</taxon>
        <taxon>Desulfobulbales</taxon>
        <taxon>Thiovibrionaceae</taxon>
        <taxon>Thiovibrio</taxon>
    </lineage>
</organism>
<dbReference type="Proteomes" id="UP001154240">
    <property type="component" value="Unassembled WGS sequence"/>
</dbReference>
<dbReference type="SFLD" id="SFLDG01094">
    <property type="entry name" value="Uncharacterised_Radical_SAM_Su"/>
    <property type="match status" value="1"/>
</dbReference>
<evidence type="ECO:0000259" key="6">
    <source>
        <dbReference type="PROSITE" id="PS51918"/>
    </source>
</evidence>
<dbReference type="InterPro" id="IPR013785">
    <property type="entry name" value="Aldolase_TIM"/>
</dbReference>
<dbReference type="InterPro" id="IPR012840">
    <property type="entry name" value="NrdG2"/>
</dbReference>
<keyword evidence="2" id="KW-0949">S-adenosyl-L-methionine</keyword>
<keyword evidence="4" id="KW-0408">Iron</keyword>
<dbReference type="InterPro" id="IPR007197">
    <property type="entry name" value="rSAM"/>
</dbReference>
<evidence type="ECO:0000256" key="5">
    <source>
        <dbReference type="ARBA" id="ARBA00023014"/>
    </source>
</evidence>
<evidence type="ECO:0000256" key="1">
    <source>
        <dbReference type="ARBA" id="ARBA00001966"/>
    </source>
</evidence>
<sequence>METSFIDWPGKLCAILFVGGCNFRCPFCHNHPLVLAPEGMETIAFEEIMSRLAARKNWLAGVCISGGEPTLSPGLPRLIARLKAEGWAIKLDTNGTRPEVVAQLLGDNLLDMVAMDVKTVLVQDKYERCAGSAVDLGAIQHSIDLLCHSGIPHEFRMTIAPALHSEDDIVAWAKQFDRSRSRLKLQNFNPRTTLDVAFEKEQGFGPEIFSRFEAMVA</sequence>
<proteinExistence type="predicted"/>
<feature type="domain" description="Radical SAM core" evidence="6">
    <location>
        <begin position="6"/>
        <end position="217"/>
    </location>
</feature>